<evidence type="ECO:0000313" key="2">
    <source>
        <dbReference type="EMBL" id="MBM9509041.1"/>
    </source>
</evidence>
<evidence type="ECO:0000313" key="3">
    <source>
        <dbReference type="Proteomes" id="UP000749040"/>
    </source>
</evidence>
<accession>A0ABS2U1G8</accession>
<organism evidence="2 3">
    <name type="scientific">Actinacidiphila acididurans</name>
    <dbReference type="NCBI Taxonomy" id="2784346"/>
    <lineage>
        <taxon>Bacteria</taxon>
        <taxon>Bacillati</taxon>
        <taxon>Actinomycetota</taxon>
        <taxon>Actinomycetes</taxon>
        <taxon>Kitasatosporales</taxon>
        <taxon>Streptomycetaceae</taxon>
        <taxon>Actinacidiphila</taxon>
    </lineage>
</organism>
<feature type="domain" description="DUF397" evidence="1">
    <location>
        <begin position="3"/>
        <end position="53"/>
    </location>
</feature>
<dbReference type="Pfam" id="PF04149">
    <property type="entry name" value="DUF397"/>
    <property type="match status" value="1"/>
</dbReference>
<reference evidence="2 3" key="1">
    <citation type="submission" date="2021-01" db="EMBL/GenBank/DDBJ databases">
        <title>Streptomyces acididurans sp. nov., isolated from a peat swamp forest soil.</title>
        <authorList>
            <person name="Chantavorakit T."/>
            <person name="Duangmal K."/>
        </authorList>
    </citation>
    <scope>NUCLEOTIDE SEQUENCE [LARGE SCALE GENOMIC DNA]</scope>
    <source>
        <strain evidence="2 3">KK5PA1</strain>
    </source>
</reference>
<dbReference type="RefSeq" id="WP_205361644.1">
    <property type="nucleotide sequence ID" value="NZ_JADKYB010000022.1"/>
</dbReference>
<dbReference type="Proteomes" id="UP000749040">
    <property type="component" value="Unassembled WGS sequence"/>
</dbReference>
<proteinExistence type="predicted"/>
<gene>
    <name evidence="2" type="ORF">ITX44_31755</name>
</gene>
<comment type="caution">
    <text evidence="2">The sequence shown here is derived from an EMBL/GenBank/DDBJ whole genome shotgun (WGS) entry which is preliminary data.</text>
</comment>
<keyword evidence="3" id="KW-1185">Reference proteome</keyword>
<dbReference type="InterPro" id="IPR007278">
    <property type="entry name" value="DUF397"/>
</dbReference>
<evidence type="ECO:0000259" key="1">
    <source>
        <dbReference type="Pfam" id="PF04149"/>
    </source>
</evidence>
<name>A0ABS2U1G8_9ACTN</name>
<sequence length="66" mass="7214">MNAEWRKSSISGPQGDCVEVALLDNILVRHSQDPRGPVLEFTRQAWTDFIGALSEAGELADSLPMS</sequence>
<protein>
    <submittedName>
        <fullName evidence="2">DUF397 domain-containing protein</fullName>
    </submittedName>
</protein>
<dbReference type="EMBL" id="JADKYB010000022">
    <property type="protein sequence ID" value="MBM9509041.1"/>
    <property type="molecule type" value="Genomic_DNA"/>
</dbReference>